<dbReference type="EMBL" id="AOMD01000001">
    <property type="protein sequence ID" value="EMA48022.1"/>
    <property type="molecule type" value="Genomic_DNA"/>
</dbReference>
<evidence type="ECO:0000259" key="1">
    <source>
        <dbReference type="Pfam" id="PF23418"/>
    </source>
</evidence>
<dbReference type="Proteomes" id="UP000011669">
    <property type="component" value="Unassembled WGS sequence"/>
</dbReference>
<gene>
    <name evidence="3" type="ORF">C449_00025</name>
</gene>
<dbReference type="STRING" id="1227455.C449_00025"/>
<evidence type="ECO:0000313" key="3">
    <source>
        <dbReference type="EMBL" id="EMA48022.1"/>
    </source>
</evidence>
<reference evidence="3 4" key="1">
    <citation type="journal article" date="2014" name="PLoS Genet.">
        <title>Phylogenetically driven sequencing of extremely halophilic archaea reveals strategies for static and dynamic osmo-response.</title>
        <authorList>
            <person name="Becker E.A."/>
            <person name="Seitzer P.M."/>
            <person name="Tritt A."/>
            <person name="Larsen D."/>
            <person name="Krusor M."/>
            <person name="Yao A.I."/>
            <person name="Wu D."/>
            <person name="Madern D."/>
            <person name="Eisen J.A."/>
            <person name="Darling A.E."/>
            <person name="Facciotti M.T."/>
        </authorList>
    </citation>
    <scope>NUCLEOTIDE SEQUENCE [LARGE SCALE GENOMIC DNA]</scope>
    <source>
        <strain evidence="3 4">DSM 5350</strain>
    </source>
</reference>
<protein>
    <submittedName>
        <fullName evidence="3">RnhA operon protein</fullName>
    </submittedName>
</protein>
<dbReference type="InterPro" id="IPR055532">
    <property type="entry name" value="DUF7108_N"/>
</dbReference>
<organism evidence="3 4">
    <name type="scientific">Halococcus saccharolyticus DSM 5350</name>
    <dbReference type="NCBI Taxonomy" id="1227455"/>
    <lineage>
        <taxon>Archaea</taxon>
        <taxon>Methanobacteriati</taxon>
        <taxon>Methanobacteriota</taxon>
        <taxon>Stenosarchaea group</taxon>
        <taxon>Halobacteria</taxon>
        <taxon>Halobacteriales</taxon>
        <taxon>Halococcaceae</taxon>
        <taxon>Halococcus</taxon>
    </lineage>
</organism>
<evidence type="ECO:0000259" key="2">
    <source>
        <dbReference type="Pfam" id="PF23420"/>
    </source>
</evidence>
<dbReference type="InterPro" id="IPR056494">
    <property type="entry name" value="DUF7108_C"/>
</dbReference>
<proteinExistence type="predicted"/>
<comment type="caution">
    <text evidence="3">The sequence shown here is derived from an EMBL/GenBank/DDBJ whole genome shotgun (WGS) entry which is preliminary data.</text>
</comment>
<feature type="domain" description="DUF7108" evidence="1">
    <location>
        <begin position="3"/>
        <end position="88"/>
    </location>
</feature>
<dbReference type="RefSeq" id="WP_006075791.1">
    <property type="nucleotide sequence ID" value="NZ_AOMD01000001.1"/>
</dbReference>
<dbReference type="InParanoid" id="M0MQP4"/>
<evidence type="ECO:0000313" key="4">
    <source>
        <dbReference type="Proteomes" id="UP000011669"/>
    </source>
</evidence>
<accession>M0MQP4</accession>
<keyword evidence="4" id="KW-1185">Reference proteome</keyword>
<dbReference type="Pfam" id="PF23420">
    <property type="entry name" value="DUF7108_C"/>
    <property type="match status" value="1"/>
</dbReference>
<sequence length="185" mass="20967">MSELPTAVVDEAERLTRLARAATDGDEREACREERASVLADYGFTARVREDDTNAVLVCYPDEWIDDGTVRTDRIDDTDRAVERRLSGPGDPDDWLHVAAHNDRVVARVAERHGDVHAANARAFADFMSNHYARRIETATEAERREFRQEYFVRNAWPSAEQQSAVEQSLSLVLDAARSFATDRE</sequence>
<dbReference type="AlphaFoldDB" id="M0MQP4"/>
<dbReference type="Pfam" id="PF23418">
    <property type="entry name" value="DUF7108"/>
    <property type="match status" value="1"/>
</dbReference>
<feature type="domain" description="DUF7108" evidence="2">
    <location>
        <begin position="93"/>
        <end position="178"/>
    </location>
</feature>
<name>M0MQP4_9EURY</name>
<dbReference type="OrthoDB" id="203809at2157"/>
<dbReference type="PATRIC" id="fig|1227455.4.peg.4"/>